<feature type="compositionally biased region" description="Basic and acidic residues" evidence="1">
    <location>
        <begin position="1"/>
        <end position="20"/>
    </location>
</feature>
<feature type="non-terminal residue" evidence="2">
    <location>
        <position position="1"/>
    </location>
</feature>
<dbReference type="AlphaFoldDB" id="A0A392RW51"/>
<evidence type="ECO:0000313" key="2">
    <source>
        <dbReference type="EMBL" id="MCI40861.1"/>
    </source>
</evidence>
<feature type="compositionally biased region" description="Low complexity" evidence="1">
    <location>
        <begin position="68"/>
        <end position="77"/>
    </location>
</feature>
<reference evidence="2 3" key="1">
    <citation type="journal article" date="2018" name="Front. Plant Sci.">
        <title>Red Clover (Trifolium pratense) and Zigzag Clover (T. medium) - A Picture of Genomic Similarities and Differences.</title>
        <authorList>
            <person name="Dluhosova J."/>
            <person name="Istvanek J."/>
            <person name="Nedelnik J."/>
            <person name="Repkova J."/>
        </authorList>
    </citation>
    <scope>NUCLEOTIDE SEQUENCE [LARGE SCALE GENOMIC DNA]</scope>
    <source>
        <strain evidence="3">cv. 10/8</strain>
        <tissue evidence="2">Leaf</tissue>
    </source>
</reference>
<dbReference type="EMBL" id="LXQA010284766">
    <property type="protein sequence ID" value="MCI40861.1"/>
    <property type="molecule type" value="Genomic_DNA"/>
</dbReference>
<proteinExistence type="predicted"/>
<dbReference type="Proteomes" id="UP000265520">
    <property type="component" value="Unassembled WGS sequence"/>
</dbReference>
<evidence type="ECO:0000313" key="3">
    <source>
        <dbReference type="Proteomes" id="UP000265520"/>
    </source>
</evidence>
<organism evidence="2 3">
    <name type="scientific">Trifolium medium</name>
    <dbReference type="NCBI Taxonomy" id="97028"/>
    <lineage>
        <taxon>Eukaryota</taxon>
        <taxon>Viridiplantae</taxon>
        <taxon>Streptophyta</taxon>
        <taxon>Embryophyta</taxon>
        <taxon>Tracheophyta</taxon>
        <taxon>Spermatophyta</taxon>
        <taxon>Magnoliopsida</taxon>
        <taxon>eudicotyledons</taxon>
        <taxon>Gunneridae</taxon>
        <taxon>Pentapetalae</taxon>
        <taxon>rosids</taxon>
        <taxon>fabids</taxon>
        <taxon>Fabales</taxon>
        <taxon>Fabaceae</taxon>
        <taxon>Papilionoideae</taxon>
        <taxon>50 kb inversion clade</taxon>
        <taxon>NPAAA clade</taxon>
        <taxon>Hologalegina</taxon>
        <taxon>IRL clade</taxon>
        <taxon>Trifolieae</taxon>
        <taxon>Trifolium</taxon>
    </lineage>
</organism>
<feature type="non-terminal residue" evidence="2">
    <location>
        <position position="118"/>
    </location>
</feature>
<name>A0A392RW51_9FABA</name>
<protein>
    <submittedName>
        <fullName evidence="2">Uncharacterized protein</fullName>
    </submittedName>
</protein>
<keyword evidence="3" id="KW-1185">Reference proteome</keyword>
<sequence>SLKKMSMDKKTPSVSKKNENEDQPPSSSVVNEKEDQPPSSSVVNEKEENPQPRSRKNKKKKNVELPHSNASPRSSSSCLRHPIQLGHLQWKGLPNTYTGLHHSPFLVIRPVGLGNLNH</sequence>
<comment type="caution">
    <text evidence="2">The sequence shown here is derived from an EMBL/GenBank/DDBJ whole genome shotgun (WGS) entry which is preliminary data.</text>
</comment>
<evidence type="ECO:0000256" key="1">
    <source>
        <dbReference type="SAM" id="MobiDB-lite"/>
    </source>
</evidence>
<feature type="region of interest" description="Disordered" evidence="1">
    <location>
        <begin position="1"/>
        <end position="80"/>
    </location>
</feature>
<accession>A0A392RW51</accession>